<name>A0A7R8CMC8_LEPSM</name>
<evidence type="ECO:0000259" key="1">
    <source>
        <dbReference type="Pfam" id="PF05699"/>
    </source>
</evidence>
<dbReference type="PANTHER" id="PTHR45749:SF21">
    <property type="entry name" value="DUF4371 DOMAIN-CONTAINING PROTEIN"/>
    <property type="match status" value="1"/>
</dbReference>
<keyword evidence="3" id="KW-1185">Reference proteome</keyword>
<reference evidence="2" key="1">
    <citation type="submission" date="2021-02" db="EMBL/GenBank/DDBJ databases">
        <authorList>
            <person name="Bekaert M."/>
        </authorList>
    </citation>
    <scope>NUCLEOTIDE SEQUENCE</scope>
    <source>
        <strain evidence="2">IoA-00</strain>
    </source>
</reference>
<evidence type="ECO:0000313" key="2">
    <source>
        <dbReference type="EMBL" id="CAF2830784.1"/>
    </source>
</evidence>
<organism evidence="2 3">
    <name type="scientific">Lepeophtheirus salmonis</name>
    <name type="common">Salmon louse</name>
    <name type="synonym">Caligus salmonis</name>
    <dbReference type="NCBI Taxonomy" id="72036"/>
    <lineage>
        <taxon>Eukaryota</taxon>
        <taxon>Metazoa</taxon>
        <taxon>Ecdysozoa</taxon>
        <taxon>Arthropoda</taxon>
        <taxon>Crustacea</taxon>
        <taxon>Multicrustacea</taxon>
        <taxon>Hexanauplia</taxon>
        <taxon>Copepoda</taxon>
        <taxon>Siphonostomatoida</taxon>
        <taxon>Caligidae</taxon>
        <taxon>Lepeophtheirus</taxon>
    </lineage>
</organism>
<sequence length="290" mass="33405">MNSLKPEAKIDIKMDANRRQQQEIAQRALMKVFKSLRFLLRQGLSFIGHTAEEGNFQQLLDVFHNDDEGLDRYLKRSISFTSPQAQRKDDSDVKCRNIMVDGAQDITEVEQEAICFRARVDDNVDVNEEFVGLYELPSTCGEMISKIIFDMDNRYDSSQCNLAANKVLGDMLISGRVLDEKPIKQYPVLKKDVLALQLSMYRQITEAKNVQEAYKAMTPEVRNLLPQVANLKKLLLVCLVTSSECERSFSSLRRLKTWLRSIMTQKRLNVEAVCYRHHLLLDNISLPRLV</sequence>
<dbReference type="Proteomes" id="UP000675881">
    <property type="component" value="Chromosome 13"/>
</dbReference>
<dbReference type="InterPro" id="IPR008906">
    <property type="entry name" value="HATC_C_dom"/>
</dbReference>
<dbReference type="GO" id="GO:0046983">
    <property type="term" value="F:protein dimerization activity"/>
    <property type="evidence" value="ECO:0007669"/>
    <property type="project" value="InterPro"/>
</dbReference>
<dbReference type="PANTHER" id="PTHR45749">
    <property type="match status" value="1"/>
</dbReference>
<evidence type="ECO:0000313" key="3">
    <source>
        <dbReference type="Proteomes" id="UP000675881"/>
    </source>
</evidence>
<dbReference type="OrthoDB" id="6378809at2759"/>
<proteinExistence type="predicted"/>
<accession>A0A7R8CMC8</accession>
<gene>
    <name evidence="2" type="ORF">LSAA_4299</name>
</gene>
<dbReference type="EMBL" id="HG994592">
    <property type="protein sequence ID" value="CAF2830784.1"/>
    <property type="molecule type" value="Genomic_DNA"/>
</dbReference>
<feature type="domain" description="HAT C-terminal dimerisation" evidence="1">
    <location>
        <begin position="223"/>
        <end position="275"/>
    </location>
</feature>
<protein>
    <submittedName>
        <fullName evidence="2">(salmon louse) hypothetical protein</fullName>
    </submittedName>
</protein>
<dbReference type="Pfam" id="PF05699">
    <property type="entry name" value="Dimer_Tnp_hAT"/>
    <property type="match status" value="1"/>
</dbReference>
<dbReference type="AlphaFoldDB" id="A0A7R8CMC8"/>